<keyword evidence="2" id="KW-0489">Methyltransferase</keyword>
<dbReference type="GO" id="GO:0008168">
    <property type="term" value="F:methyltransferase activity"/>
    <property type="evidence" value="ECO:0007669"/>
    <property type="project" value="UniProtKB-KW"/>
</dbReference>
<dbReference type="InterPro" id="IPR029063">
    <property type="entry name" value="SAM-dependent_MTases_sf"/>
</dbReference>
<evidence type="ECO:0000259" key="1">
    <source>
        <dbReference type="Pfam" id="PF05050"/>
    </source>
</evidence>
<dbReference type="Pfam" id="PF05050">
    <property type="entry name" value="Methyltransf_21"/>
    <property type="match status" value="1"/>
</dbReference>
<reference evidence="2 3" key="1">
    <citation type="submission" date="2022-04" db="EMBL/GenBank/DDBJ databases">
        <title>Positive selection, recombination, and allopatry shape intraspecific diversity of widespread and dominant cyanobacteria.</title>
        <authorList>
            <person name="Wei J."/>
            <person name="Shu W."/>
            <person name="Hu C."/>
        </authorList>
    </citation>
    <scope>NUCLEOTIDE SEQUENCE [LARGE SCALE GENOMIC DNA]</scope>
    <source>
        <strain evidence="2 3">GB2-A4</strain>
    </source>
</reference>
<accession>A0ABV0J9F5</accession>
<feature type="domain" description="Methyltransferase FkbM" evidence="1">
    <location>
        <begin position="58"/>
        <end position="211"/>
    </location>
</feature>
<dbReference type="GO" id="GO:0032259">
    <property type="term" value="P:methylation"/>
    <property type="evidence" value="ECO:0007669"/>
    <property type="project" value="UniProtKB-KW"/>
</dbReference>
<comment type="caution">
    <text evidence="2">The sequence shown here is derived from an EMBL/GenBank/DDBJ whole genome shotgun (WGS) entry which is preliminary data.</text>
</comment>
<organism evidence="2 3">
    <name type="scientific">Trichocoleus desertorum GB2-A4</name>
    <dbReference type="NCBI Taxonomy" id="2933944"/>
    <lineage>
        <taxon>Bacteria</taxon>
        <taxon>Bacillati</taxon>
        <taxon>Cyanobacteriota</taxon>
        <taxon>Cyanophyceae</taxon>
        <taxon>Leptolyngbyales</taxon>
        <taxon>Trichocoleusaceae</taxon>
        <taxon>Trichocoleus</taxon>
    </lineage>
</organism>
<protein>
    <submittedName>
        <fullName evidence="2">FkbM family methyltransferase</fullName>
    </submittedName>
</protein>
<dbReference type="Proteomes" id="UP001464891">
    <property type="component" value="Unassembled WGS sequence"/>
</dbReference>
<dbReference type="Gene3D" id="3.40.50.150">
    <property type="entry name" value="Vaccinia Virus protein VP39"/>
    <property type="match status" value="1"/>
</dbReference>
<proteinExistence type="predicted"/>
<name>A0ABV0J9F5_9CYAN</name>
<dbReference type="PANTHER" id="PTHR34203:SF15">
    <property type="entry name" value="SLL1173 PROTEIN"/>
    <property type="match status" value="1"/>
</dbReference>
<dbReference type="PANTHER" id="PTHR34203">
    <property type="entry name" value="METHYLTRANSFERASE, FKBM FAMILY PROTEIN"/>
    <property type="match status" value="1"/>
</dbReference>
<gene>
    <name evidence="2" type="ORF">NC998_15040</name>
</gene>
<keyword evidence="2" id="KW-0808">Transferase</keyword>
<evidence type="ECO:0000313" key="2">
    <source>
        <dbReference type="EMBL" id="MEP0818414.1"/>
    </source>
</evidence>
<keyword evidence="3" id="KW-1185">Reference proteome</keyword>
<dbReference type="InterPro" id="IPR006342">
    <property type="entry name" value="FkbM_mtfrase"/>
</dbReference>
<dbReference type="NCBIfam" id="TIGR01444">
    <property type="entry name" value="fkbM_fam"/>
    <property type="match status" value="1"/>
</dbReference>
<dbReference type="SUPFAM" id="SSF53335">
    <property type="entry name" value="S-adenosyl-L-methionine-dependent methyltransferases"/>
    <property type="match status" value="1"/>
</dbReference>
<dbReference type="EMBL" id="JAMPKM010000009">
    <property type="protein sequence ID" value="MEP0818414.1"/>
    <property type="molecule type" value="Genomic_DNA"/>
</dbReference>
<sequence>MEHFPELNDLRLCRHGMMLYNRNDVFIGRSLAFYGEYSESEVELFQQLLKPGNLVIEAGGNIGAHTVVFAKTVGRDGLVLVFEPQRIVFQTLCANLALNNLTNVSAKQVALGQKVGTTKLPPLNYEDPENFGGISLGRQYDGEEVDIKTIDSLDLQHCHLIKVDVEGMEKEVLGGALNTIKRLRPFLYVENDRPEHSEALISLIQSLNYRLWWHFCPLYNPNNFDENQENIFENLGSLNMLCIPAEIQTETALSEVSGPKDNPFNKITL</sequence>
<evidence type="ECO:0000313" key="3">
    <source>
        <dbReference type="Proteomes" id="UP001464891"/>
    </source>
</evidence>
<dbReference type="InterPro" id="IPR052514">
    <property type="entry name" value="SAM-dependent_MTase"/>
</dbReference>